<dbReference type="InterPro" id="IPR036866">
    <property type="entry name" value="RibonucZ/Hydroxyglut_hydro"/>
</dbReference>
<dbReference type="GO" id="GO:0003684">
    <property type="term" value="F:damaged DNA binding"/>
    <property type="evidence" value="ECO:0007669"/>
    <property type="project" value="TreeGrafter"/>
</dbReference>
<feature type="compositionally biased region" description="Basic and acidic residues" evidence="4">
    <location>
        <begin position="501"/>
        <end position="512"/>
    </location>
</feature>
<evidence type="ECO:0000313" key="5">
    <source>
        <dbReference type="EMBL" id="ORC84898.1"/>
    </source>
</evidence>
<dbReference type="OrthoDB" id="262529at2759"/>
<sequence>MKFPLLPLYIDQFTPGDGSNTIYLLSHFHTDHMKGLSNFWCAGKIICDQVTRALLIHKYGVSMEQRVVSPPLFVATNLFEKVKTITEIPFCNKDTKKDEVELDAAVQNKNKDNNDDDNNKSLSNVADTVTLYMLPAFHIPGSVMFFLETPFGNVLYTGDFKYNDRARQVLEPFFAQHRVDHVYLDDTWLHLGVQETCSLTHGNTGTRVLSKMLSERELDEAIEALGRRMDQRVRDFSLEKKEITNTPKGGPYVLRVYLHNQFGKEHLVQRLAKRLGIIAFVEKVRYEQLQLLTSFDTTIAAVDKMFCVHMDHFAPYTHSDYNTTFPRIEVVSSLKHITAEELQTAATLNDNTPHYGVVMSGWARLRSRNTHDEPCVWEIPTTLHSTPQEIMDFMAFLRPLSVTPLHYKPCRGMIVMERLGPYLRRPYVNQFLSISDNVQDNGREWHDSSPQQRNNNNNIGVQKQLSYKVKRSGFCIRLPTTESSSFHVGEMTSSNSISPPRQEREKRKRETDTCYTSEEEQKEEVLDKSYLSSGTLLSQLADLLDL</sequence>
<dbReference type="Proteomes" id="UP000192257">
    <property type="component" value="Unassembled WGS sequence"/>
</dbReference>
<evidence type="ECO:0000256" key="4">
    <source>
        <dbReference type="SAM" id="MobiDB-lite"/>
    </source>
</evidence>
<dbReference type="AlphaFoldDB" id="A0A1X0NK58"/>
<reference evidence="5 6" key="1">
    <citation type="submission" date="2017-03" db="EMBL/GenBank/DDBJ databases">
        <title>An alternative strategy for trypanosome survival in the mammalian bloodstream revealed through genome and transcriptome analysis of the ubiquitous bovine parasite Trypanosoma (Megatrypanum) theileri.</title>
        <authorList>
            <person name="Kelly S."/>
            <person name="Ivens A."/>
            <person name="Mott A."/>
            <person name="O'Neill E."/>
            <person name="Emms D."/>
            <person name="Macleod O."/>
            <person name="Voorheis P."/>
            <person name="Matthews J."/>
            <person name="Matthews K."/>
            <person name="Carrington M."/>
        </authorList>
    </citation>
    <scope>NUCLEOTIDE SEQUENCE [LARGE SCALE GENOMIC DNA]</scope>
    <source>
        <strain evidence="5">Edinburgh</strain>
    </source>
</reference>
<evidence type="ECO:0000313" key="6">
    <source>
        <dbReference type="Proteomes" id="UP000192257"/>
    </source>
</evidence>
<proteinExistence type="predicted"/>
<keyword evidence="2" id="KW-0378">Hydrolase</keyword>
<accession>A0A1X0NK58</accession>
<dbReference type="EMBL" id="NBCO01000040">
    <property type="protein sequence ID" value="ORC84898.1"/>
    <property type="molecule type" value="Genomic_DNA"/>
</dbReference>
<keyword evidence="6" id="KW-1185">Reference proteome</keyword>
<name>A0A1X0NK58_9TRYP</name>
<dbReference type="RefSeq" id="XP_028878964.1">
    <property type="nucleotide sequence ID" value="XM_029029780.1"/>
</dbReference>
<dbReference type="PANTHER" id="PTHR23240:SF8">
    <property type="entry name" value="PROTEIN ARTEMIS"/>
    <property type="match status" value="1"/>
</dbReference>
<organism evidence="5 6">
    <name type="scientific">Trypanosoma theileri</name>
    <dbReference type="NCBI Taxonomy" id="67003"/>
    <lineage>
        <taxon>Eukaryota</taxon>
        <taxon>Discoba</taxon>
        <taxon>Euglenozoa</taxon>
        <taxon>Kinetoplastea</taxon>
        <taxon>Metakinetoplastina</taxon>
        <taxon>Trypanosomatida</taxon>
        <taxon>Trypanosomatidae</taxon>
        <taxon>Trypanosoma</taxon>
    </lineage>
</organism>
<dbReference type="GeneID" id="39989560"/>
<dbReference type="SUPFAM" id="SSF56281">
    <property type="entry name" value="Metallo-hydrolase/oxidoreductase"/>
    <property type="match status" value="1"/>
</dbReference>
<dbReference type="GO" id="GO:0006303">
    <property type="term" value="P:double-strand break repair via nonhomologous end joining"/>
    <property type="evidence" value="ECO:0007669"/>
    <property type="project" value="TreeGrafter"/>
</dbReference>
<feature type="compositionally biased region" description="Polar residues" evidence="4">
    <location>
        <begin position="486"/>
        <end position="499"/>
    </location>
</feature>
<dbReference type="GO" id="GO:0036297">
    <property type="term" value="P:interstrand cross-link repair"/>
    <property type="evidence" value="ECO:0007669"/>
    <property type="project" value="TreeGrafter"/>
</dbReference>
<dbReference type="GO" id="GO:0035312">
    <property type="term" value="F:5'-3' DNA exonuclease activity"/>
    <property type="evidence" value="ECO:0007669"/>
    <property type="project" value="TreeGrafter"/>
</dbReference>
<evidence type="ECO:0000256" key="2">
    <source>
        <dbReference type="ARBA" id="ARBA00022801"/>
    </source>
</evidence>
<evidence type="ECO:0000256" key="1">
    <source>
        <dbReference type="ARBA" id="ARBA00022722"/>
    </source>
</evidence>
<dbReference type="PANTHER" id="PTHR23240">
    <property type="entry name" value="DNA CROSS-LINK REPAIR PROTEIN PSO2/SNM1-RELATED"/>
    <property type="match status" value="1"/>
</dbReference>
<evidence type="ECO:0000256" key="3">
    <source>
        <dbReference type="ARBA" id="ARBA00022839"/>
    </source>
</evidence>
<gene>
    <name evidence="5" type="ORF">TM35_000401650</name>
</gene>
<keyword evidence="1" id="KW-0540">Nuclease</keyword>
<keyword evidence="3" id="KW-0269">Exonuclease</keyword>
<protein>
    <submittedName>
        <fullName evidence="5">Putative DNA cross-link repair 1A protein</fullName>
    </submittedName>
</protein>
<feature type="compositionally biased region" description="Polar residues" evidence="4">
    <location>
        <begin position="448"/>
        <end position="462"/>
    </location>
</feature>
<feature type="region of interest" description="Disordered" evidence="4">
    <location>
        <begin position="441"/>
        <end position="462"/>
    </location>
</feature>
<dbReference type="VEuPathDB" id="TriTrypDB:TM35_000401650"/>
<dbReference type="STRING" id="67003.A0A1X0NK58"/>
<feature type="region of interest" description="Disordered" evidence="4">
    <location>
        <begin position="486"/>
        <end position="526"/>
    </location>
</feature>
<comment type="caution">
    <text evidence="5">The sequence shown here is derived from an EMBL/GenBank/DDBJ whole genome shotgun (WGS) entry which is preliminary data.</text>
</comment>
<dbReference type="Gene3D" id="3.60.15.10">
    <property type="entry name" value="Ribonuclease Z/Hydroxyacylglutathione hydrolase-like"/>
    <property type="match status" value="1"/>
</dbReference>